<dbReference type="EMBL" id="LR725558">
    <property type="protein sequence ID" value="VWO96343.1"/>
    <property type="molecule type" value="Genomic_DNA"/>
</dbReference>
<accession>A0A5K1JYF4</accession>
<reference evidence="1" key="1">
    <citation type="submission" date="2019-10" db="EMBL/GenBank/DDBJ databases">
        <authorList>
            <person name="Nor Muhammad N."/>
        </authorList>
    </citation>
    <scope>NUCLEOTIDE SEQUENCE</scope>
</reference>
<protein>
    <submittedName>
        <fullName evidence="1">Glyoxaloxidase 1</fullName>
    </submittedName>
</protein>
<proteinExistence type="predicted"/>
<name>A0A5K1JYF4_9APHY</name>
<sequence>MFIYNGKFNWLDYASDETITVVFPSGFALNDPVSAYWQWSVDAQGHKMADVSNSGVIQSVTTAAGGEYRRIHFSFGYYTFDAELTADHNTLFLTMRNASGNVAGPIDLAAMHINPANVPSTTVYTGRLEWYSYAKGEMTTLVVPYGVTNGAFFGLYHQWTVDSGGVEKANHPVNGVFQNVKYGADGTITASFKASYYTYNFTFNGKDGSLVLANPNGGISEGNKFAVTYEL</sequence>
<organism evidence="1">
    <name type="scientific">Ganoderma boninense</name>
    <dbReference type="NCBI Taxonomy" id="34458"/>
    <lineage>
        <taxon>Eukaryota</taxon>
        <taxon>Fungi</taxon>
        <taxon>Dikarya</taxon>
        <taxon>Basidiomycota</taxon>
        <taxon>Agaricomycotina</taxon>
        <taxon>Agaricomycetes</taxon>
        <taxon>Polyporales</taxon>
        <taxon>Polyporaceae</taxon>
        <taxon>Ganoderma</taxon>
    </lineage>
</organism>
<gene>
    <name evidence="1" type="primary">Q7Z868</name>
</gene>
<dbReference type="AlphaFoldDB" id="A0A5K1JYF4"/>
<evidence type="ECO:0000313" key="1">
    <source>
        <dbReference type="EMBL" id="VWO96343.1"/>
    </source>
</evidence>